<dbReference type="EMBL" id="JACIEP010000005">
    <property type="protein sequence ID" value="MBB4035817.1"/>
    <property type="molecule type" value="Genomic_DNA"/>
</dbReference>
<sequence>MNETEKKTVAKMISIYCAAKHGISEGLCDDCAELNEYARKRLEKCTFGDNKPTCEKCPVHCYRPDMRMKIRNVMQFSGPRMLFHNPVLAIRHLLKNLR</sequence>
<comment type="caution">
    <text evidence="1">The sequence shown here is derived from an EMBL/GenBank/DDBJ whole genome shotgun (WGS) entry which is preliminary data.</text>
</comment>
<gene>
    <name evidence="1" type="ORF">GGR21_001712</name>
</gene>
<organism evidence="1 2">
    <name type="scientific">Dysgonomonas hofstadii</name>
    <dbReference type="NCBI Taxonomy" id="637886"/>
    <lineage>
        <taxon>Bacteria</taxon>
        <taxon>Pseudomonadati</taxon>
        <taxon>Bacteroidota</taxon>
        <taxon>Bacteroidia</taxon>
        <taxon>Bacteroidales</taxon>
        <taxon>Dysgonomonadaceae</taxon>
        <taxon>Dysgonomonas</taxon>
    </lineage>
</organism>
<dbReference type="InterPro" id="IPR020483">
    <property type="entry name" value="Uncharacterised_YgbA"/>
</dbReference>
<evidence type="ECO:0008006" key="3">
    <source>
        <dbReference type="Google" id="ProtNLM"/>
    </source>
</evidence>
<dbReference type="Pfam" id="PF11756">
    <property type="entry name" value="YgbA_NO"/>
    <property type="match status" value="1"/>
</dbReference>
<keyword evidence="2" id="KW-1185">Reference proteome</keyword>
<evidence type="ECO:0000313" key="2">
    <source>
        <dbReference type="Proteomes" id="UP000555103"/>
    </source>
</evidence>
<dbReference type="NCBIfam" id="NF007714">
    <property type="entry name" value="PRK10410.1-2"/>
    <property type="match status" value="1"/>
</dbReference>
<dbReference type="Proteomes" id="UP000555103">
    <property type="component" value="Unassembled WGS sequence"/>
</dbReference>
<accession>A0A840CIF6</accession>
<dbReference type="RefSeq" id="WP_183306736.1">
    <property type="nucleotide sequence ID" value="NZ_JACIEP010000005.1"/>
</dbReference>
<name>A0A840CIF6_9BACT</name>
<reference evidence="1 2" key="1">
    <citation type="submission" date="2020-08" db="EMBL/GenBank/DDBJ databases">
        <title>Genomic Encyclopedia of Type Strains, Phase IV (KMG-IV): sequencing the most valuable type-strain genomes for metagenomic binning, comparative biology and taxonomic classification.</title>
        <authorList>
            <person name="Goeker M."/>
        </authorList>
    </citation>
    <scope>NUCLEOTIDE SEQUENCE [LARGE SCALE GENOMIC DNA]</scope>
    <source>
        <strain evidence="1 2">DSM 104969</strain>
    </source>
</reference>
<dbReference type="AlphaFoldDB" id="A0A840CIF6"/>
<proteinExistence type="predicted"/>
<evidence type="ECO:0000313" key="1">
    <source>
        <dbReference type="EMBL" id="MBB4035817.1"/>
    </source>
</evidence>
<protein>
    <recommendedName>
        <fullName evidence="3">Nitrous oxide-stimulated promoter</fullName>
    </recommendedName>
</protein>